<evidence type="ECO:0000256" key="3">
    <source>
        <dbReference type="PROSITE-ProRule" id="PRU00339"/>
    </source>
</evidence>
<dbReference type="SUPFAM" id="SSF48452">
    <property type="entry name" value="TPR-like"/>
    <property type="match status" value="1"/>
</dbReference>
<dbReference type="RefSeq" id="WP_139571005.1">
    <property type="nucleotide sequence ID" value="NZ_QFCR01000001.1"/>
</dbReference>
<dbReference type="AlphaFoldDB" id="A0A5C4TLZ0"/>
<dbReference type="Proteomes" id="UP000313312">
    <property type="component" value="Unassembled WGS sequence"/>
</dbReference>
<evidence type="ECO:0000256" key="1">
    <source>
        <dbReference type="ARBA" id="ARBA00022737"/>
    </source>
</evidence>
<dbReference type="EMBL" id="QFCR01000001">
    <property type="protein sequence ID" value="TNK91221.1"/>
    <property type="molecule type" value="Genomic_DNA"/>
</dbReference>
<dbReference type="InterPro" id="IPR051685">
    <property type="entry name" value="Ycf3/AcsC/BcsC/TPR_MFPF"/>
</dbReference>
<dbReference type="Pfam" id="PF13181">
    <property type="entry name" value="TPR_8"/>
    <property type="match status" value="1"/>
</dbReference>
<name>A0A5C4TLZ0_FRUSA</name>
<proteinExistence type="predicted"/>
<dbReference type="PANTHER" id="PTHR44943:SF8">
    <property type="entry name" value="TPR REPEAT-CONTAINING PROTEIN MJ0263"/>
    <property type="match status" value="1"/>
</dbReference>
<protein>
    <submittedName>
        <fullName evidence="4">Uncharacterized protein</fullName>
    </submittedName>
</protein>
<dbReference type="InterPro" id="IPR019734">
    <property type="entry name" value="TPR_rpt"/>
</dbReference>
<dbReference type="PROSITE" id="PS50005">
    <property type="entry name" value="TPR"/>
    <property type="match status" value="2"/>
</dbReference>
<dbReference type="PANTHER" id="PTHR44943">
    <property type="entry name" value="CELLULOSE SYNTHASE OPERON PROTEIN C"/>
    <property type="match status" value="1"/>
</dbReference>
<sequence>MNNDKKQKQAEETLHKLVKDIDNHPHDYRTYYDLSAFLIQLKSYTQAEELLMKALGLFANQSKKAKNVLTYGLGNVYYSVGEFEKAIQQFQQVTNKNLQSDAYVMLAQSYMGQKNYKKALVFLLTAQETAKQDPSINLLIGQCLIALGDFKQAKGYYDLVLKSNPHNGEANFNQGLIAMVLGEPFEGYFKNAEKYDKLYFDKEQGKLSDIEKFIQIRKEKQDK</sequence>
<organism evidence="4 5">
    <name type="scientific">Fructilactobacillus sanfranciscensis</name>
    <name type="common">Lactobacillus sanfranciscensis</name>
    <dbReference type="NCBI Taxonomy" id="1625"/>
    <lineage>
        <taxon>Bacteria</taxon>
        <taxon>Bacillati</taxon>
        <taxon>Bacillota</taxon>
        <taxon>Bacilli</taxon>
        <taxon>Lactobacillales</taxon>
        <taxon>Lactobacillaceae</taxon>
        <taxon>Fructilactobacillus</taxon>
    </lineage>
</organism>
<keyword evidence="2 3" id="KW-0802">TPR repeat</keyword>
<feature type="repeat" description="TPR" evidence="3">
    <location>
        <begin position="134"/>
        <end position="167"/>
    </location>
</feature>
<gene>
    <name evidence="4" type="ORF">DID87_00630</name>
</gene>
<reference evidence="4 5" key="1">
    <citation type="submission" date="2018-05" db="EMBL/GenBank/DDBJ databases">
        <title>Lactobacillus sanfranciscensis Ah4 draft denome sequence.</title>
        <authorList>
            <person name="Zhang G."/>
        </authorList>
    </citation>
    <scope>NUCLEOTIDE SEQUENCE [LARGE SCALE GENOMIC DNA]</scope>
    <source>
        <strain evidence="4 5">Ah4</strain>
    </source>
</reference>
<feature type="repeat" description="TPR" evidence="3">
    <location>
        <begin position="67"/>
        <end position="100"/>
    </location>
</feature>
<evidence type="ECO:0000313" key="5">
    <source>
        <dbReference type="Proteomes" id="UP000313312"/>
    </source>
</evidence>
<evidence type="ECO:0000256" key="2">
    <source>
        <dbReference type="ARBA" id="ARBA00022803"/>
    </source>
</evidence>
<dbReference type="InterPro" id="IPR011990">
    <property type="entry name" value="TPR-like_helical_dom_sf"/>
</dbReference>
<dbReference type="SMART" id="SM00028">
    <property type="entry name" value="TPR"/>
    <property type="match status" value="4"/>
</dbReference>
<evidence type="ECO:0000313" key="4">
    <source>
        <dbReference type="EMBL" id="TNK91221.1"/>
    </source>
</evidence>
<comment type="caution">
    <text evidence="4">The sequence shown here is derived from an EMBL/GenBank/DDBJ whole genome shotgun (WGS) entry which is preliminary data.</text>
</comment>
<dbReference type="Pfam" id="PF14559">
    <property type="entry name" value="TPR_19"/>
    <property type="match status" value="1"/>
</dbReference>
<keyword evidence="1" id="KW-0677">Repeat</keyword>
<dbReference type="Gene3D" id="1.25.40.10">
    <property type="entry name" value="Tetratricopeptide repeat domain"/>
    <property type="match status" value="2"/>
</dbReference>
<accession>A0A5C4TLZ0</accession>